<protein>
    <submittedName>
        <fullName evidence="1">Uncharacterized protein</fullName>
    </submittedName>
</protein>
<comment type="caution">
    <text evidence="1">The sequence shown here is derived from an EMBL/GenBank/DDBJ whole genome shotgun (WGS) entry which is preliminary data.</text>
</comment>
<name>A0ABP7T899_9PSEU</name>
<evidence type="ECO:0000313" key="2">
    <source>
        <dbReference type="Proteomes" id="UP001501747"/>
    </source>
</evidence>
<gene>
    <name evidence="1" type="ORF">GCM10022247_53320</name>
</gene>
<sequence>MRVARRHPSRVPGVVTNDALQALMEAVERALTGLERLPSEPLPFAAAALIAVEFGAVATQTESRLSVTLDERSAPVVTALRAARVALAADGFDPQVAHDRFVELLASVHEYRQAKRSRNAFNALWQDAIPEQFTRPSGRSRHRAPDPHAV</sequence>
<evidence type="ECO:0000313" key="1">
    <source>
        <dbReference type="EMBL" id="GAA4022425.1"/>
    </source>
</evidence>
<accession>A0ABP7T899</accession>
<reference evidence="2" key="1">
    <citation type="journal article" date="2019" name="Int. J. Syst. Evol. Microbiol.">
        <title>The Global Catalogue of Microorganisms (GCM) 10K type strain sequencing project: providing services to taxonomists for standard genome sequencing and annotation.</title>
        <authorList>
            <consortium name="The Broad Institute Genomics Platform"/>
            <consortium name="The Broad Institute Genome Sequencing Center for Infectious Disease"/>
            <person name="Wu L."/>
            <person name="Ma J."/>
        </authorList>
    </citation>
    <scope>NUCLEOTIDE SEQUENCE [LARGE SCALE GENOMIC DNA]</scope>
    <source>
        <strain evidence="2">JCM 17342</strain>
    </source>
</reference>
<proteinExistence type="predicted"/>
<dbReference type="Proteomes" id="UP001501747">
    <property type="component" value="Unassembled WGS sequence"/>
</dbReference>
<keyword evidence="2" id="KW-1185">Reference proteome</keyword>
<dbReference type="EMBL" id="BAABAL010000018">
    <property type="protein sequence ID" value="GAA4022425.1"/>
    <property type="molecule type" value="Genomic_DNA"/>
</dbReference>
<organism evidence="1 2">
    <name type="scientific">Allokutzneria multivorans</name>
    <dbReference type="NCBI Taxonomy" id="1142134"/>
    <lineage>
        <taxon>Bacteria</taxon>
        <taxon>Bacillati</taxon>
        <taxon>Actinomycetota</taxon>
        <taxon>Actinomycetes</taxon>
        <taxon>Pseudonocardiales</taxon>
        <taxon>Pseudonocardiaceae</taxon>
        <taxon>Allokutzneria</taxon>
    </lineage>
</organism>